<accession>A0ABR7X2S8</accession>
<dbReference type="InterPro" id="IPR021729">
    <property type="entry name" value="DUF3298"/>
</dbReference>
<evidence type="ECO:0000259" key="3">
    <source>
        <dbReference type="Pfam" id="PF13739"/>
    </source>
</evidence>
<evidence type="ECO:0000313" key="5">
    <source>
        <dbReference type="Proteomes" id="UP000618754"/>
    </source>
</evidence>
<evidence type="ECO:0000256" key="1">
    <source>
        <dbReference type="SAM" id="SignalP"/>
    </source>
</evidence>
<evidence type="ECO:0000259" key="2">
    <source>
        <dbReference type="Pfam" id="PF11738"/>
    </source>
</evidence>
<dbReference type="Pfam" id="PF11738">
    <property type="entry name" value="DUF3298"/>
    <property type="match status" value="1"/>
</dbReference>
<dbReference type="RefSeq" id="WP_191174748.1">
    <property type="nucleotide sequence ID" value="NZ_JACWMW010000001.1"/>
</dbReference>
<keyword evidence="1" id="KW-0732">Signal</keyword>
<sequence length="272" mass="30516">MKVTSLLFLAVLGLSSCQWGTPAKQVPAAIFTDTLTYTYRAIHERAADCGSKPDSTCTVVDIKYPLFKGQGVLNDTIKHKLLNIFMLGEKPDTGLNSLATNFLKSYTDAKKDDPRSAMFYTLESYARVIRQDSALLALEYGGYSYQGGAHGGSFKGFINWDTKTNKNVTLDDILVDGYKPQLTKIAEKIFRKNEKLTDTSSLKNDYFFKDDKFALNENYSITPAGIRFVYNQYEIKPYAAGQTELIIPYSQIKTLMRPKSVASQYIYKNAGI</sequence>
<feature type="signal peptide" evidence="1">
    <location>
        <begin position="1"/>
        <end position="20"/>
    </location>
</feature>
<dbReference type="Proteomes" id="UP000618754">
    <property type="component" value="Unassembled WGS sequence"/>
</dbReference>
<gene>
    <name evidence="4" type="ORF">IDJ75_06425</name>
</gene>
<protein>
    <submittedName>
        <fullName evidence="4">DUF3298 domain-containing protein</fullName>
    </submittedName>
</protein>
<name>A0ABR7X2S8_9SPHI</name>
<feature type="domain" description="DUF3298" evidence="2">
    <location>
        <begin position="171"/>
        <end position="250"/>
    </location>
</feature>
<reference evidence="4 5" key="1">
    <citation type="submission" date="2020-09" db="EMBL/GenBank/DDBJ databases">
        <title>Novel species of Mucilaginibacter isolated from a glacier on the Tibetan Plateau.</title>
        <authorList>
            <person name="Liu Q."/>
            <person name="Xin Y.-H."/>
        </authorList>
    </citation>
    <scope>NUCLEOTIDE SEQUENCE [LARGE SCALE GENOMIC DNA]</scope>
    <source>
        <strain evidence="4 5">CGMCC 1.13878</strain>
    </source>
</reference>
<proteinExistence type="predicted"/>
<comment type="caution">
    <text evidence="4">The sequence shown here is derived from an EMBL/GenBank/DDBJ whole genome shotgun (WGS) entry which is preliminary data.</text>
</comment>
<dbReference type="Pfam" id="PF13739">
    <property type="entry name" value="PdaC"/>
    <property type="match status" value="1"/>
</dbReference>
<organism evidence="4 5">
    <name type="scientific">Mucilaginibacter rigui</name>
    <dbReference type="NCBI Taxonomy" id="534635"/>
    <lineage>
        <taxon>Bacteria</taxon>
        <taxon>Pseudomonadati</taxon>
        <taxon>Bacteroidota</taxon>
        <taxon>Sphingobacteriia</taxon>
        <taxon>Sphingobacteriales</taxon>
        <taxon>Sphingobacteriaceae</taxon>
        <taxon>Mucilaginibacter</taxon>
    </lineage>
</organism>
<feature type="chain" id="PRO_5046775721" evidence="1">
    <location>
        <begin position="21"/>
        <end position="272"/>
    </location>
</feature>
<dbReference type="PROSITE" id="PS51257">
    <property type="entry name" value="PROKAR_LIPOPROTEIN"/>
    <property type="match status" value="1"/>
</dbReference>
<feature type="domain" description="Deacetylase PdaC" evidence="3">
    <location>
        <begin position="54"/>
        <end position="151"/>
    </location>
</feature>
<keyword evidence="5" id="KW-1185">Reference proteome</keyword>
<dbReference type="InterPro" id="IPR037126">
    <property type="entry name" value="PdaC/RsiV-like_sf"/>
</dbReference>
<evidence type="ECO:0000313" key="4">
    <source>
        <dbReference type="EMBL" id="MBD1384907.1"/>
    </source>
</evidence>
<dbReference type="Gene3D" id="3.90.640.20">
    <property type="entry name" value="Heat-shock cognate protein, ATPase"/>
    <property type="match status" value="1"/>
</dbReference>
<dbReference type="InterPro" id="IPR025303">
    <property type="entry name" value="PdaC"/>
</dbReference>
<dbReference type="EMBL" id="JACWMW010000001">
    <property type="protein sequence ID" value="MBD1384907.1"/>
    <property type="molecule type" value="Genomic_DNA"/>
</dbReference>
<dbReference type="Gene3D" id="3.30.565.40">
    <property type="entry name" value="Fervidobacterium nodosum Rt17-B1 like"/>
    <property type="match status" value="1"/>
</dbReference>